<keyword evidence="1" id="KW-0614">Plasmid</keyword>
<keyword evidence="2" id="KW-1185">Reference proteome</keyword>
<dbReference type="Pfam" id="PF14085">
    <property type="entry name" value="DUF4265"/>
    <property type="match status" value="1"/>
</dbReference>
<dbReference type="InterPro" id="IPR025361">
    <property type="entry name" value="DUF4265"/>
</dbReference>
<sequence>MELRIGVENECCLINVYAGKNDSGPVYEELPAKYIEGDIYKLLASPGLALNLAKGDVIRIGDAGRPADVLERGGNFCIQIYTDEVSNDEIERLRSGVSQELGGSLDGVNGGSLALSVPSSNGVEAINQFFDDFKMRTGIEWYYANIYKNFDDHNDETLLNWWMH</sequence>
<reference evidence="1 2" key="1">
    <citation type="journal article" date="2020" name="Genes (Basel)">
        <title>Genomic Comparison of Insect Gut Symbionts from Divergent Burkholderia Subclades.</title>
        <authorList>
            <person name="Takeshita K."/>
            <person name="Kikuchi Y."/>
        </authorList>
    </citation>
    <scope>NUCLEOTIDE SEQUENCE [LARGE SCALE GENOMIC DNA]</scope>
    <source>
        <strain evidence="1 2">PGU16</strain>
        <plasmid evidence="1 2">PPGU16_p1</plasmid>
    </source>
</reference>
<evidence type="ECO:0000313" key="1">
    <source>
        <dbReference type="EMBL" id="BCF93943.1"/>
    </source>
</evidence>
<gene>
    <name evidence="1" type="ORF">PPGU16_70100</name>
</gene>
<dbReference type="AlphaFoldDB" id="A0A7I8BZ80"/>
<accession>A0A7I8BZ80</accession>
<evidence type="ECO:0000313" key="2">
    <source>
        <dbReference type="Proteomes" id="UP000510888"/>
    </source>
</evidence>
<proteinExistence type="predicted"/>
<name>A0A7I8BZ80_9BURK</name>
<dbReference type="EMBL" id="AP023176">
    <property type="protein sequence ID" value="BCF93943.1"/>
    <property type="molecule type" value="Genomic_DNA"/>
</dbReference>
<protein>
    <recommendedName>
        <fullName evidence="3">DUF4265 domain-containing protein</fullName>
    </recommendedName>
</protein>
<dbReference type="KEGG" id="plad:PPGU16_70100"/>
<geneLocation type="plasmid" evidence="1 2">
    <name>PPGU16_p1</name>
</geneLocation>
<dbReference type="RefSeq" id="WP_180725490.1">
    <property type="nucleotide sequence ID" value="NZ_AP023176.1"/>
</dbReference>
<organism evidence="1 2">
    <name type="scientific">Paraburkholderia largidicola</name>
    <dbReference type="NCBI Taxonomy" id="3014751"/>
    <lineage>
        <taxon>Bacteria</taxon>
        <taxon>Pseudomonadati</taxon>
        <taxon>Pseudomonadota</taxon>
        <taxon>Betaproteobacteria</taxon>
        <taxon>Burkholderiales</taxon>
        <taxon>Burkholderiaceae</taxon>
        <taxon>Paraburkholderia</taxon>
    </lineage>
</organism>
<dbReference type="Proteomes" id="UP000510888">
    <property type="component" value="Plasmid PPGU16_p1"/>
</dbReference>
<evidence type="ECO:0008006" key="3">
    <source>
        <dbReference type="Google" id="ProtNLM"/>
    </source>
</evidence>